<evidence type="ECO:0000259" key="6">
    <source>
        <dbReference type="Pfam" id="PF01248"/>
    </source>
</evidence>
<protein>
    <recommendedName>
        <fullName evidence="4">40S ribosomal protein S12</fullName>
    </recommendedName>
</protein>
<dbReference type="FunFam" id="3.30.1330.30:FF:000019">
    <property type="entry name" value="40S ribosomal protein S12"/>
    <property type="match status" value="1"/>
</dbReference>
<proteinExistence type="inferred from homology"/>
<evidence type="ECO:0000313" key="7">
    <source>
        <dbReference type="EMBL" id="GHP07942.1"/>
    </source>
</evidence>
<dbReference type="GO" id="GO:0003735">
    <property type="term" value="F:structural constituent of ribosome"/>
    <property type="evidence" value="ECO:0007669"/>
    <property type="project" value="InterPro"/>
</dbReference>
<dbReference type="GO" id="GO:1990904">
    <property type="term" value="C:ribonucleoprotein complex"/>
    <property type="evidence" value="ECO:0007669"/>
    <property type="project" value="UniProtKB-KW"/>
</dbReference>
<evidence type="ECO:0000256" key="3">
    <source>
        <dbReference type="ARBA" id="ARBA00023274"/>
    </source>
</evidence>
<evidence type="ECO:0000256" key="2">
    <source>
        <dbReference type="ARBA" id="ARBA00022980"/>
    </source>
</evidence>
<dbReference type="Gene3D" id="3.30.1330.30">
    <property type="match status" value="1"/>
</dbReference>
<reference evidence="7" key="1">
    <citation type="submission" date="2020-10" db="EMBL/GenBank/DDBJ databases">
        <title>Unveiling of a novel bifunctional photoreceptor, Dualchrome1, isolated from a cosmopolitan green alga.</title>
        <authorList>
            <person name="Suzuki S."/>
            <person name="Kawachi M."/>
        </authorList>
    </citation>
    <scope>NUCLEOTIDE SEQUENCE</scope>
    <source>
        <strain evidence="7">NIES 2893</strain>
    </source>
</reference>
<dbReference type="InterPro" id="IPR029064">
    <property type="entry name" value="Ribosomal_eL30-like_sf"/>
</dbReference>
<dbReference type="InterPro" id="IPR000530">
    <property type="entry name" value="Ribosomal_eS12"/>
</dbReference>
<dbReference type="InterPro" id="IPR047860">
    <property type="entry name" value="Ribosomal_eS12_CS"/>
</dbReference>
<gene>
    <name evidence="7" type="ORF">PPROV_000668400</name>
</gene>
<dbReference type="PROSITE" id="PS01189">
    <property type="entry name" value="RIBOSOMAL_S12E"/>
    <property type="match status" value="1"/>
</dbReference>
<comment type="caution">
    <text evidence="7">The sequence shown here is derived from an EMBL/GenBank/DDBJ whole genome shotgun (WGS) entry which is preliminary data.</text>
</comment>
<evidence type="ECO:0000313" key="8">
    <source>
        <dbReference type="Proteomes" id="UP000660262"/>
    </source>
</evidence>
<feature type="domain" description="Ribosomal protein eL8/eL30/eS12/Gadd45" evidence="6">
    <location>
        <begin position="28"/>
        <end position="120"/>
    </location>
</feature>
<dbReference type="Proteomes" id="UP000660262">
    <property type="component" value="Unassembled WGS sequence"/>
</dbReference>
<sequence>MADEETPMETEVPEEPAADEPLDLNGALQMVLKKALAHDGLARGINECVKAIERGQGQLCVLAQDCNQPDYVKLVEGLCKEYNVNLIAVPSNETLGEWAGLCKIDAEGNPRKIVKCSVCVVRDYGEETRGLAVLNETLKEK</sequence>
<accession>A0A830HM48</accession>
<evidence type="ECO:0000256" key="1">
    <source>
        <dbReference type="ARBA" id="ARBA00005824"/>
    </source>
</evidence>
<dbReference type="OrthoDB" id="10249311at2759"/>
<name>A0A830HM48_9CHLO</name>
<evidence type="ECO:0000256" key="5">
    <source>
        <dbReference type="SAM" id="MobiDB-lite"/>
    </source>
</evidence>
<dbReference type="EMBL" id="BNJQ01000018">
    <property type="protein sequence ID" value="GHP07942.1"/>
    <property type="molecule type" value="Genomic_DNA"/>
</dbReference>
<dbReference type="PANTHER" id="PTHR11843">
    <property type="entry name" value="40S RIBOSOMAL PROTEIN S12"/>
    <property type="match status" value="1"/>
</dbReference>
<dbReference type="SUPFAM" id="SSF55315">
    <property type="entry name" value="L30e-like"/>
    <property type="match status" value="1"/>
</dbReference>
<dbReference type="GO" id="GO:0006412">
    <property type="term" value="P:translation"/>
    <property type="evidence" value="ECO:0007669"/>
    <property type="project" value="InterPro"/>
</dbReference>
<dbReference type="PRINTS" id="PR00972">
    <property type="entry name" value="RIBSOMALS12E"/>
</dbReference>
<dbReference type="GO" id="GO:0005840">
    <property type="term" value="C:ribosome"/>
    <property type="evidence" value="ECO:0007669"/>
    <property type="project" value="UniProtKB-KW"/>
</dbReference>
<dbReference type="AlphaFoldDB" id="A0A830HM48"/>
<dbReference type="InterPro" id="IPR004038">
    <property type="entry name" value="Ribosomal_eL8/eL30/eS12/Gad45"/>
</dbReference>
<keyword evidence="3 4" id="KW-0687">Ribonucleoprotein</keyword>
<evidence type="ECO:0000256" key="4">
    <source>
        <dbReference type="RuleBase" id="RU000670"/>
    </source>
</evidence>
<dbReference type="Pfam" id="PF01248">
    <property type="entry name" value="Ribosomal_L7Ae"/>
    <property type="match status" value="1"/>
</dbReference>
<keyword evidence="2 4" id="KW-0689">Ribosomal protein</keyword>
<organism evidence="7 8">
    <name type="scientific">Pycnococcus provasolii</name>
    <dbReference type="NCBI Taxonomy" id="41880"/>
    <lineage>
        <taxon>Eukaryota</taxon>
        <taxon>Viridiplantae</taxon>
        <taxon>Chlorophyta</taxon>
        <taxon>Pseudoscourfieldiophyceae</taxon>
        <taxon>Pseudoscourfieldiales</taxon>
        <taxon>Pycnococcaceae</taxon>
        <taxon>Pycnococcus</taxon>
    </lineage>
</organism>
<feature type="region of interest" description="Disordered" evidence="5">
    <location>
        <begin position="1"/>
        <end position="20"/>
    </location>
</feature>
<keyword evidence="8" id="KW-1185">Reference proteome</keyword>
<comment type="similarity">
    <text evidence="1 4">Belongs to the eukaryotic ribosomal protein eS12 family.</text>
</comment>